<evidence type="ECO:0000313" key="3">
    <source>
        <dbReference type="Proteomes" id="UP000003688"/>
    </source>
</evidence>
<dbReference type="STRING" id="320771.Cflav_PD2698"/>
<keyword evidence="3" id="KW-1185">Reference proteome</keyword>
<evidence type="ECO:0000313" key="2">
    <source>
        <dbReference type="EMBL" id="EEF59894.1"/>
    </source>
</evidence>
<gene>
    <name evidence="2" type="ORF">Cflav_PD2698</name>
</gene>
<organism evidence="2 3">
    <name type="scientific">Pedosphaera parvula (strain Ellin514)</name>
    <dbReference type="NCBI Taxonomy" id="320771"/>
    <lineage>
        <taxon>Bacteria</taxon>
        <taxon>Pseudomonadati</taxon>
        <taxon>Verrucomicrobiota</taxon>
        <taxon>Pedosphaerae</taxon>
        <taxon>Pedosphaerales</taxon>
        <taxon>Pedosphaeraceae</taxon>
        <taxon>Pedosphaera</taxon>
    </lineage>
</organism>
<evidence type="ECO:0000256" key="1">
    <source>
        <dbReference type="SAM" id="MobiDB-lite"/>
    </source>
</evidence>
<dbReference type="AlphaFoldDB" id="B9XJL8"/>
<protein>
    <recommendedName>
        <fullName evidence="4">Periplasmic heavy metal sensor</fullName>
    </recommendedName>
</protein>
<accession>B9XJL8</accession>
<sequence length="149" mass="16584" precursor="true">MTIPSKGKLIVYLVMLFVLGAVTGSGITYKLVKGHPPGRGPGHPPGDFTERMRSDLKTRLNLTADQVDKINPMIDVAGAELRSIQTNTMQRVSQVFDNLHAQMRPLLTDEQKTKLEEMEKEFRERRHRSRSGHPETPPGSAGQTNAPVK</sequence>
<proteinExistence type="predicted"/>
<dbReference type="EMBL" id="ABOX02000022">
    <property type="protein sequence ID" value="EEF59894.1"/>
    <property type="molecule type" value="Genomic_DNA"/>
</dbReference>
<reference evidence="2 3" key="1">
    <citation type="journal article" date="2011" name="J. Bacteriol.">
        <title>Genome sequence of 'Pedosphaera parvula' Ellin514, an aerobic Verrucomicrobial isolate from pasture soil.</title>
        <authorList>
            <person name="Kant R."/>
            <person name="van Passel M.W."/>
            <person name="Sangwan P."/>
            <person name="Palva A."/>
            <person name="Lucas S."/>
            <person name="Copeland A."/>
            <person name="Lapidus A."/>
            <person name="Glavina Del Rio T."/>
            <person name="Dalin E."/>
            <person name="Tice H."/>
            <person name="Bruce D."/>
            <person name="Goodwin L."/>
            <person name="Pitluck S."/>
            <person name="Chertkov O."/>
            <person name="Larimer F.W."/>
            <person name="Land M.L."/>
            <person name="Hauser L."/>
            <person name="Brettin T.S."/>
            <person name="Detter J.C."/>
            <person name="Han S."/>
            <person name="de Vos W.M."/>
            <person name="Janssen P.H."/>
            <person name="Smidt H."/>
        </authorList>
    </citation>
    <scope>NUCLEOTIDE SEQUENCE [LARGE SCALE GENOMIC DNA]</scope>
    <source>
        <strain evidence="2 3">Ellin514</strain>
    </source>
</reference>
<name>B9XJL8_PEDPL</name>
<feature type="region of interest" description="Disordered" evidence="1">
    <location>
        <begin position="106"/>
        <end position="149"/>
    </location>
</feature>
<comment type="caution">
    <text evidence="2">The sequence shown here is derived from an EMBL/GenBank/DDBJ whole genome shotgun (WGS) entry which is preliminary data.</text>
</comment>
<evidence type="ECO:0008006" key="4">
    <source>
        <dbReference type="Google" id="ProtNLM"/>
    </source>
</evidence>
<feature type="compositionally biased region" description="Basic and acidic residues" evidence="1">
    <location>
        <begin position="107"/>
        <end position="124"/>
    </location>
</feature>
<dbReference type="Proteomes" id="UP000003688">
    <property type="component" value="Unassembled WGS sequence"/>
</dbReference>
<dbReference type="RefSeq" id="WP_007416011.1">
    <property type="nucleotide sequence ID" value="NZ_ABOX02000022.1"/>
</dbReference>